<dbReference type="InterPro" id="IPR029058">
    <property type="entry name" value="AB_hydrolase_fold"/>
</dbReference>
<protein>
    <recommendedName>
        <fullName evidence="3">Alpha/beta hydrolase</fullName>
    </recommendedName>
</protein>
<evidence type="ECO:0000313" key="1">
    <source>
        <dbReference type="EMBL" id="RDI37583.1"/>
    </source>
</evidence>
<sequence length="237" mass="26975">MRGLVMKKILVIGPALAEWSEIKAIEASLQFLVPQYSIDFIDPLEEVNADTHRKDFFAGWHDKLQTLIPGYHAIFGFSLGGVILQHCLDLVEQENKPLVFISVPSFSDDLLSKRLDQVIRLIKENLMAVALHELNRYVFYPYEAPQHFNLNHPERAALRLSRGLQFVLEADSRPMLQKTRVKYLHLIGENSQLVNSGNVITSPNSQLVIIPRSGMRVLQNNLTDCMPPMIKFLEESA</sequence>
<dbReference type="Proteomes" id="UP000254720">
    <property type="component" value="Unassembled WGS sequence"/>
</dbReference>
<dbReference type="Gene3D" id="3.40.50.1820">
    <property type="entry name" value="alpha/beta hydrolase"/>
    <property type="match status" value="1"/>
</dbReference>
<dbReference type="AlphaFoldDB" id="A0A370G6C3"/>
<gene>
    <name evidence="1" type="ORF">C8D86_1375</name>
</gene>
<evidence type="ECO:0008006" key="3">
    <source>
        <dbReference type="Google" id="ProtNLM"/>
    </source>
</evidence>
<dbReference type="EMBL" id="QQAX01000037">
    <property type="protein sequence ID" value="RDI37583.1"/>
    <property type="molecule type" value="Genomic_DNA"/>
</dbReference>
<accession>A0A370G6C3</accession>
<comment type="caution">
    <text evidence="1">The sequence shown here is derived from an EMBL/GenBank/DDBJ whole genome shotgun (WGS) entry which is preliminary data.</text>
</comment>
<keyword evidence="2" id="KW-1185">Reference proteome</keyword>
<name>A0A370G6C3_9COXI</name>
<proteinExistence type="predicted"/>
<evidence type="ECO:0000313" key="2">
    <source>
        <dbReference type="Proteomes" id="UP000254720"/>
    </source>
</evidence>
<organism evidence="1 2">
    <name type="scientific">Aquicella lusitana</name>
    <dbReference type="NCBI Taxonomy" id="254246"/>
    <lineage>
        <taxon>Bacteria</taxon>
        <taxon>Pseudomonadati</taxon>
        <taxon>Pseudomonadota</taxon>
        <taxon>Gammaproteobacteria</taxon>
        <taxon>Legionellales</taxon>
        <taxon>Coxiellaceae</taxon>
        <taxon>Aquicella</taxon>
    </lineage>
</organism>
<dbReference type="SUPFAM" id="SSF53474">
    <property type="entry name" value="alpha/beta-Hydrolases"/>
    <property type="match status" value="1"/>
</dbReference>
<reference evidence="1 2" key="1">
    <citation type="submission" date="2018-07" db="EMBL/GenBank/DDBJ databases">
        <title>Genomic Encyclopedia of Type Strains, Phase IV (KMG-IV): sequencing the most valuable type-strain genomes for metagenomic binning, comparative biology and taxonomic classification.</title>
        <authorList>
            <person name="Goeker M."/>
        </authorList>
    </citation>
    <scope>NUCLEOTIDE SEQUENCE [LARGE SCALE GENOMIC DNA]</scope>
    <source>
        <strain evidence="1 2">DSM 16500</strain>
    </source>
</reference>